<dbReference type="Gene3D" id="3.90.190.20">
    <property type="entry name" value="Mur ligase, C-terminal domain"/>
    <property type="match status" value="1"/>
</dbReference>
<protein>
    <submittedName>
        <fullName evidence="6">UDP-N-acetylmuramoyl-L-alanyl-D-glutamate--L-lysine ligase</fullName>
        <ecNumber evidence="6">6.3.2.7</ecNumber>
    </submittedName>
</protein>
<keyword evidence="3" id="KW-0133">Cell shape</keyword>
<keyword evidence="3" id="KW-0132">Cell division</keyword>
<evidence type="ECO:0000313" key="7">
    <source>
        <dbReference type="Proteomes" id="UP000789707"/>
    </source>
</evidence>
<organism evidence="6 7">
    <name type="scientific">Periweissella fabaria</name>
    <dbReference type="NCBI Taxonomy" id="546157"/>
    <lineage>
        <taxon>Bacteria</taxon>
        <taxon>Bacillati</taxon>
        <taxon>Bacillota</taxon>
        <taxon>Bacilli</taxon>
        <taxon>Lactobacillales</taxon>
        <taxon>Lactobacillaceae</taxon>
        <taxon>Periweissella</taxon>
    </lineage>
</organism>
<dbReference type="GO" id="GO:0047482">
    <property type="term" value="F:UDP-N-acetylmuramoyl-L-alanyl-D-glutamate-L-lysine ligase activity"/>
    <property type="evidence" value="ECO:0007669"/>
    <property type="project" value="UniProtKB-EC"/>
</dbReference>
<dbReference type="Pfam" id="PF02875">
    <property type="entry name" value="Mur_ligase_C"/>
    <property type="match status" value="1"/>
</dbReference>
<dbReference type="RefSeq" id="WP_230097294.1">
    <property type="nucleotide sequence ID" value="NZ_CAKKNS010000007.1"/>
</dbReference>
<dbReference type="EMBL" id="CAKKNS010000007">
    <property type="protein sequence ID" value="CAH0417268.1"/>
    <property type="molecule type" value="Genomic_DNA"/>
</dbReference>
<dbReference type="Proteomes" id="UP000789707">
    <property type="component" value="Unassembled WGS sequence"/>
</dbReference>
<dbReference type="InterPro" id="IPR013221">
    <property type="entry name" value="Mur_ligase_cen"/>
</dbReference>
<feature type="domain" description="Mur ligase C-terminal" evidence="4">
    <location>
        <begin position="351"/>
        <end position="480"/>
    </location>
</feature>
<dbReference type="EC" id="6.3.2.7" evidence="6"/>
<evidence type="ECO:0000256" key="3">
    <source>
        <dbReference type="RuleBase" id="RU004135"/>
    </source>
</evidence>
<comment type="caution">
    <text evidence="6">The sequence shown here is derived from an EMBL/GenBank/DDBJ whole genome shotgun (WGS) entry which is preliminary data.</text>
</comment>
<name>A0ABM8Z973_9LACO</name>
<dbReference type="SUPFAM" id="SSF53244">
    <property type="entry name" value="MurD-like peptide ligases, peptide-binding domain"/>
    <property type="match status" value="1"/>
</dbReference>
<comment type="similarity">
    <text evidence="2">Belongs to the MurCDEF family. MurE subfamily.</text>
</comment>
<reference evidence="6 7" key="1">
    <citation type="submission" date="2021-11" db="EMBL/GenBank/DDBJ databases">
        <authorList>
            <person name="Depoorter E."/>
        </authorList>
    </citation>
    <scope>NUCLEOTIDE SEQUENCE [LARGE SCALE GENOMIC DNA]</scope>
    <source>
        <strain evidence="6 7">LMG 24289</strain>
    </source>
</reference>
<evidence type="ECO:0000313" key="6">
    <source>
        <dbReference type="EMBL" id="CAH0417268.1"/>
    </source>
</evidence>
<dbReference type="InterPro" id="IPR004101">
    <property type="entry name" value="Mur_ligase_C"/>
</dbReference>
<dbReference type="SUPFAM" id="SSF63418">
    <property type="entry name" value="MurE/MurF N-terminal domain"/>
    <property type="match status" value="1"/>
</dbReference>
<keyword evidence="3" id="KW-0131">Cell cycle</keyword>
<keyword evidence="7" id="KW-1185">Reference proteome</keyword>
<dbReference type="NCBIfam" id="NF001130">
    <property type="entry name" value="PRK00139.2-4"/>
    <property type="match status" value="1"/>
</dbReference>
<keyword evidence="3" id="KW-0961">Cell wall biogenesis/degradation</keyword>
<feature type="domain" description="Mur ligase central" evidence="5">
    <location>
        <begin position="112"/>
        <end position="330"/>
    </location>
</feature>
<dbReference type="NCBIfam" id="TIGR01085">
    <property type="entry name" value="murE"/>
    <property type="match status" value="1"/>
</dbReference>
<evidence type="ECO:0000259" key="4">
    <source>
        <dbReference type="Pfam" id="PF02875"/>
    </source>
</evidence>
<dbReference type="InterPro" id="IPR036615">
    <property type="entry name" value="Mur_ligase_C_dom_sf"/>
</dbReference>
<evidence type="ECO:0000259" key="5">
    <source>
        <dbReference type="Pfam" id="PF08245"/>
    </source>
</evidence>
<dbReference type="Gene3D" id="3.40.1190.10">
    <property type="entry name" value="Mur-like, catalytic domain"/>
    <property type="match status" value="1"/>
</dbReference>
<dbReference type="Pfam" id="PF08245">
    <property type="entry name" value="Mur_ligase_M"/>
    <property type="match status" value="1"/>
</dbReference>
<dbReference type="InterPro" id="IPR036565">
    <property type="entry name" value="Mur-like_cat_sf"/>
</dbReference>
<evidence type="ECO:0000256" key="2">
    <source>
        <dbReference type="ARBA" id="ARBA00005898"/>
    </source>
</evidence>
<comment type="pathway">
    <text evidence="1 3">Cell wall biogenesis; peptidoglycan biosynthesis.</text>
</comment>
<dbReference type="Gene3D" id="3.40.1390.10">
    <property type="entry name" value="MurE/MurF, N-terminal domain"/>
    <property type="match status" value="1"/>
</dbReference>
<dbReference type="SUPFAM" id="SSF53623">
    <property type="entry name" value="MurD-like peptide ligases, catalytic domain"/>
    <property type="match status" value="1"/>
</dbReference>
<keyword evidence="6" id="KW-0436">Ligase</keyword>
<dbReference type="InterPro" id="IPR005761">
    <property type="entry name" value="UDP-N-AcMur-Glu-dNH2Pim_ligase"/>
</dbReference>
<dbReference type="InterPro" id="IPR035911">
    <property type="entry name" value="MurE/MurF_N"/>
</dbReference>
<comment type="subcellular location">
    <subcellularLocation>
        <location evidence="3">Cytoplasm</location>
    </subcellularLocation>
</comment>
<gene>
    <name evidence="6" type="primary">murE</name>
    <name evidence="6" type="ORF">WFA24289_01600</name>
</gene>
<keyword evidence="3" id="KW-0573">Peptidoglycan synthesis</keyword>
<sequence length="512" mass="55972">MALSWQDSIDILKAHDLLISASAVAPSEFTAIAYDSRKVVANTMFFVKGNFKPEFLTSAISNGAQAYVAEQAYPEGDGLACLIVTDVQKAMSVLSAAFYDYPQNELFIIAYTGTKGKTTAAYFTHEILQNSTHGKTALFSTIDRILGPNEQFKSELSTPESLDLFHDMRQVVNNGMTHLVMEVSSQAYKKSRVYDLRFNVGIFLNISPDHIGPLEHPTFADYLAHKLMLLDNSDQVIVNAESDHFDQIFGRAQAGHAPEDIFVYGHAGCHPVVDVQPDVTFSGHADLTQSQLLITAQSPKAEVLDIAGTYNLNVPGDYNESNASSVLIAAGLANADHQSMVIGLNEVTVPGRMESFMTNTHGMVYVDYAHNYISVKALLSFLHQQHPVGKVIVVLGAPGNKGESRREGFGKAVTEEKADVVWLTSDDPQYEDPRAIASEIAAATDESVVELRYEMDRPTAIKQALMMSTANDVVAIVGKGLDPYQKINGIDTPYPGDMQVAKDVVNEIENDR</sequence>
<dbReference type="PANTHER" id="PTHR23135:SF4">
    <property type="entry name" value="UDP-N-ACETYLMURAMOYL-L-ALANYL-D-GLUTAMATE--2,6-DIAMINOPIMELATE LIGASE MURE HOMOLOG, CHLOROPLASTIC"/>
    <property type="match status" value="1"/>
</dbReference>
<proteinExistence type="inferred from homology"/>
<accession>A0ABM8Z973</accession>
<dbReference type="PANTHER" id="PTHR23135">
    <property type="entry name" value="MUR LIGASE FAMILY MEMBER"/>
    <property type="match status" value="1"/>
</dbReference>
<evidence type="ECO:0000256" key="1">
    <source>
        <dbReference type="ARBA" id="ARBA00004752"/>
    </source>
</evidence>